<dbReference type="AlphaFoldDB" id="A0A5R9BU65"/>
<organism evidence="1 2">
    <name type="scientific">Pediococcus stilesii</name>
    <dbReference type="NCBI Taxonomy" id="331679"/>
    <lineage>
        <taxon>Bacteria</taxon>
        <taxon>Bacillati</taxon>
        <taxon>Bacillota</taxon>
        <taxon>Bacilli</taxon>
        <taxon>Lactobacillales</taxon>
        <taxon>Lactobacillaceae</taxon>
        <taxon>Pediococcus</taxon>
    </lineage>
</organism>
<reference evidence="1 2" key="1">
    <citation type="submission" date="2019-05" db="EMBL/GenBank/DDBJ databases">
        <title>The metagenome of a microbial culture collection derived from dairy environment covers the genomic content of the human microbiome.</title>
        <authorList>
            <person name="Roder T."/>
            <person name="Wuthrich D."/>
            <person name="Sattari Z."/>
            <person name="Von Ah U."/>
            <person name="Bar C."/>
            <person name="Ronchi F."/>
            <person name="Macpherson A.J."/>
            <person name="Ganal-Vonarburg S.C."/>
            <person name="Bruggmann R."/>
            <person name="Vergeres G."/>
        </authorList>
    </citation>
    <scope>NUCLEOTIDE SEQUENCE [LARGE SCALE GENOMIC DNA]</scope>
    <source>
        <strain evidence="1 2">FAM 18815</strain>
    </source>
</reference>
<evidence type="ECO:0000313" key="1">
    <source>
        <dbReference type="EMBL" id="TLQ03610.1"/>
    </source>
</evidence>
<comment type="caution">
    <text evidence="1">The sequence shown here is derived from an EMBL/GenBank/DDBJ whole genome shotgun (WGS) entry which is preliminary data.</text>
</comment>
<evidence type="ECO:0000313" key="2">
    <source>
        <dbReference type="Proteomes" id="UP000305541"/>
    </source>
</evidence>
<protein>
    <submittedName>
        <fullName evidence="1">Uncharacterized protein</fullName>
    </submittedName>
</protein>
<sequence>MNLHTYDLVAPGYDEEINLLTDTLVNKFKNAITNNSNELLELINRDSFDFISKSGEIIDVVENKYIPVGKYKDTELYVSVLDQGLVFFSKEPNTDMVYPRVFTDGALSLIFRDVELFEDVMHVAGLTGVLEKSIEYKGKQLKILNNYVN</sequence>
<proteinExistence type="predicted"/>
<dbReference type="RefSeq" id="WP_138474717.1">
    <property type="nucleotide sequence ID" value="NZ_VBTH01000017.1"/>
</dbReference>
<name>A0A5R9BU65_9LACO</name>
<dbReference type="EMBL" id="VBTH01000017">
    <property type="protein sequence ID" value="TLQ03610.1"/>
    <property type="molecule type" value="Genomic_DNA"/>
</dbReference>
<dbReference type="OrthoDB" id="2678924at2"/>
<accession>A0A5R9BU65</accession>
<gene>
    <name evidence="1" type="ORF">FEZ51_08370</name>
</gene>
<dbReference type="Proteomes" id="UP000305541">
    <property type="component" value="Unassembled WGS sequence"/>
</dbReference>